<sequence>MRRVNMVAGVVVLCLTLLSLSGGGIPWGGIRGVAAQGTAGTDEVVRELLACVTEYQDDFNNFLQGGAIPNVCLEVTRFSGCLVNATSDKPSISSQNVRLLLGLTQSMALAVGKAASCENIQAFLWAAFFPDEAEAVRPAVRLNRFDEPANCVFAHANNRSKQINLALASGIYNRPDQGVAGLPQGCDRQDRCDNLFRVNPCFDLPCGNTNTSAACHYRELRDVSVVRAFSNADIGDPSTLEYSFRASDNALRLQYYGDTRFDELPLTVRAAKNGTAWCVCACPGATNCSGPPLQTAPDLTCIRNTIGENFKGFQFIFVIPFVLLERRLFTKTHLLWGLIGVPYPFNFLESRSQRLVSALLFTVFATSLFNNFFQLAFSSDTSSFVGTMKTLGETFLRSLQFYPIFLASTCRFYWFGAIIGIFGCMILIYDAIVVASCFLGTVVYFITPVFIFQAIVLCGVIIGFAYRLVRDVRARVDGQLTWLEPSRKEGTSDGLKHLAFYEEQVRDLLRPRTPDEEELEHEDENKSSYRILIEAIVAYWQSFKTQAKATPRNVLETFKESFRLSARLLAVGCMSVGWSILLTTIVILVFPQLVEPVSRYILNTGPDLRCRALPGYVLFPSGATLTATFRFGLGCRTNETILTVVYWVLVGAALITMLTQLFFMLSLFLGHRRRLKGLARGDRRVLPHTLPSPASAIANMVKYLGYQIAHIYMGWLVLYAVYFIILAIIAVSIVLPILDILPRSLLDFWLRQLASFAFAYAFVLLQKLLVYLFFLIDSRSVAVRRRHWFFNFDFFAFLFNAVAGAFIFLQRWAFTTVLALLFTSRLDIPSLPQGYESYDSSYTVYVGVVLVDAFYSNPIVITFVRMMIEGRTDYSGDRRHNTPLAHSCTWTAPVSLSPDGDDDDDGLSYAMNTAEHDKLLPLVEQPLQRRSMVARNRWFVALTLARNPGLQMSRCTHKPLKGKKRSATALASQGDDVLDGADVSDDRGGEDQHGDGGDGWQQEPAEGTPSDHDGAVVEGSASAHDGSRERRESQVSHVSLRPDDAAKRIPLSDVLTMMMRWAIGVAAVAVLACVAVGHSSEGSFEEMGSCPAEGCTATVRRSRVPCMLDDEVCLGSVPKKGVVKPRKALSSQSFYRERAQRHFQQALQWLHEHQFSCDCSKSTIFALEHPYGDGDGYATRLGRLATRIVPRLLEGEVFVVSGGFRGYTDTELCGDRGLECVYRPTSSCLPKGAQRTDVPCNSMSSRSAGKPPKHLLKHGHAWWFGVLLYFMQRPNQDLVSFVQEHVKPLPYIPLLQPHHGAITPEDERASCYIGVQIRKGDKNEARPFKDKHYTEQADFMASELLGHGLMTPWRDPLASAAEADGSSEQGSAQSETADGGDKGSEYGKDKDKDKDKDSDGSKQKETQEQEHEKKAAEQAAEKAEEEEEEEKEKVLAFLATDDKKTAKRIRKKAVKGWDHLRFVMLNNSDTRGVGRPGQSVANYLLRKYAGAEKQYRMTMEIAADTLILSNACGLVGLASSKITLVAASAATASGRLLTMPVAVDAANEYRVRPVKQPSSSERVAHSLWNAPYPPFLDSCCGPM</sequence>
<dbReference type="EMBL" id="GL832964">
    <property type="protein sequence ID" value="EGD72651.1"/>
    <property type="molecule type" value="Genomic_DNA"/>
</dbReference>
<feature type="transmembrane region" description="Helical" evidence="9">
    <location>
        <begin position="568"/>
        <end position="590"/>
    </location>
</feature>
<evidence type="ECO:0000256" key="7">
    <source>
        <dbReference type="ARBA" id="ARBA00023170"/>
    </source>
</evidence>
<keyword evidence="4 9" id="KW-0812">Transmembrane</keyword>
<feature type="transmembrane region" description="Helical" evidence="9">
    <location>
        <begin position="644"/>
        <end position="670"/>
    </location>
</feature>
<feature type="region of interest" description="Disordered" evidence="8">
    <location>
        <begin position="1359"/>
        <end position="1430"/>
    </location>
</feature>
<proteinExistence type="predicted"/>
<evidence type="ECO:0000256" key="5">
    <source>
        <dbReference type="ARBA" id="ARBA00022989"/>
    </source>
</evidence>
<comment type="subcellular location">
    <subcellularLocation>
        <location evidence="1">Cell membrane</location>
        <topology evidence="1">Multi-pass membrane protein</topology>
    </subcellularLocation>
</comment>
<feature type="signal peptide" evidence="10">
    <location>
        <begin position="1"/>
        <end position="23"/>
    </location>
</feature>
<feature type="region of interest" description="Disordered" evidence="8">
    <location>
        <begin position="952"/>
        <end position="1041"/>
    </location>
</feature>
<keyword evidence="10" id="KW-0732">Signal</keyword>
<dbReference type="GO" id="GO:0038023">
    <property type="term" value="F:signaling receptor activity"/>
    <property type="evidence" value="ECO:0007669"/>
    <property type="project" value="InterPro"/>
</dbReference>
<feature type="transmembrane region" description="Helical" evidence="9">
    <location>
        <begin position="1057"/>
        <end position="1077"/>
    </location>
</feature>
<evidence type="ECO:0000256" key="4">
    <source>
        <dbReference type="ARBA" id="ARBA00022692"/>
    </source>
</evidence>
<dbReference type="OrthoDB" id="10071804at2759"/>
<feature type="compositionally biased region" description="Basic and acidic residues" evidence="8">
    <location>
        <begin position="1379"/>
        <end position="1422"/>
    </location>
</feature>
<keyword evidence="3" id="KW-1003">Cell membrane</keyword>
<keyword evidence="5 9" id="KW-1133">Transmembrane helix</keyword>
<keyword evidence="2" id="KW-0813">Transport</keyword>
<feature type="transmembrane region" description="Helical" evidence="9">
    <location>
        <begin position="712"/>
        <end position="737"/>
    </location>
</feature>
<dbReference type="Proteomes" id="UP000007799">
    <property type="component" value="Unassembled WGS sequence"/>
</dbReference>
<dbReference type="RefSeq" id="XP_004994474.1">
    <property type="nucleotide sequence ID" value="XM_004994417.1"/>
</dbReference>
<keyword evidence="6 9" id="KW-0472">Membrane</keyword>
<feature type="compositionally biased region" description="Polar residues" evidence="8">
    <location>
        <begin position="1366"/>
        <end position="1376"/>
    </location>
</feature>
<feature type="compositionally biased region" description="Basic and acidic residues" evidence="8">
    <location>
        <begin position="984"/>
        <end position="996"/>
    </location>
</feature>
<feature type="compositionally biased region" description="Basic and acidic residues" evidence="8">
    <location>
        <begin position="1025"/>
        <end position="1041"/>
    </location>
</feature>
<dbReference type="InterPro" id="IPR026612">
    <property type="entry name" value="STRA6-like"/>
</dbReference>
<evidence type="ECO:0000313" key="11">
    <source>
        <dbReference type="EMBL" id="EGD72651.1"/>
    </source>
</evidence>
<evidence type="ECO:0000256" key="6">
    <source>
        <dbReference type="ARBA" id="ARBA00023136"/>
    </source>
</evidence>
<dbReference type="GeneID" id="16075057"/>
<evidence type="ECO:0000256" key="9">
    <source>
        <dbReference type="SAM" id="Phobius"/>
    </source>
</evidence>
<evidence type="ECO:0000256" key="8">
    <source>
        <dbReference type="SAM" id="MobiDB-lite"/>
    </source>
</evidence>
<feature type="transmembrane region" description="Helical" evidence="9">
    <location>
        <begin position="797"/>
        <end position="822"/>
    </location>
</feature>
<keyword evidence="12" id="KW-1185">Reference proteome</keyword>
<feature type="transmembrane region" description="Helical" evidence="9">
    <location>
        <begin position="355"/>
        <end position="373"/>
    </location>
</feature>
<dbReference type="Pfam" id="PF14752">
    <property type="entry name" value="RBP_receptor"/>
    <property type="match status" value="1"/>
</dbReference>
<gene>
    <name evidence="11" type="ORF">PTSG_04386</name>
</gene>
<dbReference type="PANTHER" id="PTHR21444:SF15">
    <property type="entry name" value="RECEPTOR FOR RETINOL UPTAKE STRA6"/>
    <property type="match status" value="1"/>
</dbReference>
<feature type="compositionally biased region" description="Basic residues" evidence="8">
    <location>
        <begin position="955"/>
        <end position="966"/>
    </location>
</feature>
<evidence type="ECO:0000256" key="10">
    <source>
        <dbReference type="SAM" id="SignalP"/>
    </source>
</evidence>
<name>F2U8E3_SALR5</name>
<feature type="transmembrane region" description="Helical" evidence="9">
    <location>
        <begin position="442"/>
        <end position="466"/>
    </location>
</feature>
<dbReference type="KEGG" id="sre:PTSG_04386"/>
<accession>F2U8E3</accession>
<dbReference type="PANTHER" id="PTHR21444">
    <property type="entry name" value="COILED-COIL DOMAIN-CONTAINING PROTEIN 180"/>
    <property type="match status" value="1"/>
</dbReference>
<dbReference type="GO" id="GO:0005886">
    <property type="term" value="C:plasma membrane"/>
    <property type="evidence" value="ECO:0007669"/>
    <property type="project" value="UniProtKB-SubCell"/>
</dbReference>
<protein>
    <submittedName>
        <fullName evidence="11">Uncharacterized protein</fullName>
    </submittedName>
</protein>
<feature type="transmembrane region" description="Helical" evidence="9">
    <location>
        <begin position="757"/>
        <end position="776"/>
    </location>
</feature>
<reference evidence="11" key="1">
    <citation type="submission" date="2009-08" db="EMBL/GenBank/DDBJ databases">
        <title>Annotation of Salpingoeca rosetta.</title>
        <authorList>
            <consortium name="The Broad Institute Genome Sequencing Platform"/>
            <person name="Russ C."/>
            <person name="Cuomo C."/>
            <person name="Burger G."/>
            <person name="Gray M.W."/>
            <person name="Holland P.W.H."/>
            <person name="King N."/>
            <person name="Lang F.B.F."/>
            <person name="Roger A.J."/>
            <person name="Ruiz-Trillo I."/>
            <person name="Young S.K."/>
            <person name="Zeng Q."/>
            <person name="Gargeya S."/>
            <person name="Alvarado L."/>
            <person name="Berlin A."/>
            <person name="Chapman S.B."/>
            <person name="Chen Z."/>
            <person name="Freedman E."/>
            <person name="Gellesch M."/>
            <person name="Goldberg J."/>
            <person name="Griggs A."/>
            <person name="Gujja S."/>
            <person name="Heilman E."/>
            <person name="Heiman D."/>
            <person name="Howarth C."/>
            <person name="Mehta T."/>
            <person name="Neiman D."/>
            <person name="Pearson M."/>
            <person name="Roberts A."/>
            <person name="Saif S."/>
            <person name="Shea T."/>
            <person name="Shenoy N."/>
            <person name="Sisk P."/>
            <person name="Stolte C."/>
            <person name="Sykes S."/>
            <person name="White J."/>
            <person name="Yandava C."/>
            <person name="Haas B."/>
            <person name="Nusbaum C."/>
            <person name="Birren B."/>
        </authorList>
    </citation>
    <scope>NUCLEOTIDE SEQUENCE [LARGE SCALE GENOMIC DNA]</scope>
    <source>
        <strain evidence="11">ATCC 50818</strain>
    </source>
</reference>
<evidence type="ECO:0000313" key="12">
    <source>
        <dbReference type="Proteomes" id="UP000007799"/>
    </source>
</evidence>
<feature type="transmembrane region" description="Helical" evidence="9">
    <location>
        <begin position="412"/>
        <end position="436"/>
    </location>
</feature>
<feature type="chain" id="PRO_5003288487" evidence="10">
    <location>
        <begin position="24"/>
        <end position="1583"/>
    </location>
</feature>
<dbReference type="InParanoid" id="F2U8E3"/>
<dbReference type="Gene3D" id="3.40.50.11350">
    <property type="match status" value="1"/>
</dbReference>
<keyword evidence="7" id="KW-0675">Receptor</keyword>
<dbReference type="eggNOG" id="ENOG502QRSS">
    <property type="taxonomic scope" value="Eukaryota"/>
</dbReference>
<evidence type="ECO:0000256" key="1">
    <source>
        <dbReference type="ARBA" id="ARBA00004651"/>
    </source>
</evidence>
<organism evidence="12">
    <name type="scientific">Salpingoeca rosetta (strain ATCC 50818 / BSB-021)</name>
    <dbReference type="NCBI Taxonomy" id="946362"/>
    <lineage>
        <taxon>Eukaryota</taxon>
        <taxon>Choanoflagellata</taxon>
        <taxon>Craspedida</taxon>
        <taxon>Salpingoecidae</taxon>
        <taxon>Salpingoeca</taxon>
    </lineage>
</organism>
<evidence type="ECO:0000256" key="3">
    <source>
        <dbReference type="ARBA" id="ARBA00022475"/>
    </source>
</evidence>
<feature type="transmembrane region" description="Helical" evidence="9">
    <location>
        <begin position="842"/>
        <end position="864"/>
    </location>
</feature>
<evidence type="ECO:0000256" key="2">
    <source>
        <dbReference type="ARBA" id="ARBA00022448"/>
    </source>
</evidence>